<evidence type="ECO:0000313" key="1">
    <source>
        <dbReference type="EMBL" id="GFS31057.1"/>
    </source>
</evidence>
<evidence type="ECO:0000313" key="2">
    <source>
        <dbReference type="EMBL" id="GFT30024.1"/>
    </source>
</evidence>
<gene>
    <name evidence="2" type="ORF">NPIL_25961</name>
    <name evidence="1" type="ORF">NPIL_525661</name>
</gene>
<dbReference type="AlphaFoldDB" id="A0A8X6TM37"/>
<evidence type="ECO:0000313" key="3">
    <source>
        <dbReference type="Proteomes" id="UP000887013"/>
    </source>
</evidence>
<dbReference type="Proteomes" id="UP000887013">
    <property type="component" value="Unassembled WGS sequence"/>
</dbReference>
<reference evidence="2" key="1">
    <citation type="submission" date="2020-08" db="EMBL/GenBank/DDBJ databases">
        <title>Multicomponent nature underlies the extraordinary mechanical properties of spider dragline silk.</title>
        <authorList>
            <person name="Kono N."/>
            <person name="Nakamura H."/>
            <person name="Mori M."/>
            <person name="Yoshida Y."/>
            <person name="Ohtoshi R."/>
            <person name="Malay A.D."/>
            <person name="Moran D.A.P."/>
            <person name="Tomita M."/>
            <person name="Numata K."/>
            <person name="Arakawa K."/>
        </authorList>
    </citation>
    <scope>NUCLEOTIDE SEQUENCE</scope>
</reference>
<dbReference type="EMBL" id="BMAW01041851">
    <property type="protein sequence ID" value="GFS31057.1"/>
    <property type="molecule type" value="Genomic_DNA"/>
</dbReference>
<comment type="caution">
    <text evidence="2">The sequence shown here is derived from an EMBL/GenBank/DDBJ whole genome shotgun (WGS) entry which is preliminary data.</text>
</comment>
<keyword evidence="3" id="KW-1185">Reference proteome</keyword>
<dbReference type="EMBL" id="BMAW01107588">
    <property type="protein sequence ID" value="GFT30024.1"/>
    <property type="molecule type" value="Genomic_DNA"/>
</dbReference>
<sequence>MSRYEFSVDEGVWATKHPLSSSERQRTSKFEMVSMSFSANNHLLHLRWPIPRFLLGSNAPQHYVLIVHQLRIKLLFVKEATQKKDSSWLLAKVVSESEEETVTATMTLT</sequence>
<accession>A0A8X6TM37</accession>
<organism evidence="2 3">
    <name type="scientific">Nephila pilipes</name>
    <name type="common">Giant wood spider</name>
    <name type="synonym">Nephila maculata</name>
    <dbReference type="NCBI Taxonomy" id="299642"/>
    <lineage>
        <taxon>Eukaryota</taxon>
        <taxon>Metazoa</taxon>
        <taxon>Ecdysozoa</taxon>
        <taxon>Arthropoda</taxon>
        <taxon>Chelicerata</taxon>
        <taxon>Arachnida</taxon>
        <taxon>Araneae</taxon>
        <taxon>Araneomorphae</taxon>
        <taxon>Entelegynae</taxon>
        <taxon>Araneoidea</taxon>
        <taxon>Nephilidae</taxon>
        <taxon>Nephila</taxon>
    </lineage>
</organism>
<protein>
    <submittedName>
        <fullName evidence="2">Uncharacterized protein</fullName>
    </submittedName>
</protein>
<name>A0A8X6TM37_NEPPI</name>
<proteinExistence type="predicted"/>